<accession>A0A1A5HU90</accession>
<protein>
    <submittedName>
        <fullName evidence="1">Uncharacterized protein</fullName>
    </submittedName>
</protein>
<dbReference type="Proteomes" id="UP000093748">
    <property type="component" value="Unassembled WGS sequence"/>
</dbReference>
<sequence length="79" mass="9008">MVSMFGFAWQSVFLGPEDLAMCQRIFDQVRADANWERSAVESEELAASVLLAFQHGFTDEAALLAEIRSQRDRLWQRTG</sequence>
<evidence type="ECO:0000313" key="2">
    <source>
        <dbReference type="Proteomes" id="UP000093748"/>
    </source>
</evidence>
<evidence type="ECO:0000313" key="1">
    <source>
        <dbReference type="EMBL" id="OBP70529.1"/>
    </source>
</evidence>
<dbReference type="AlphaFoldDB" id="A0A1A5HU90"/>
<organism evidence="1 2">
    <name type="scientific">Rhizobium loti</name>
    <name type="common">Mesorhizobium loti</name>
    <dbReference type="NCBI Taxonomy" id="381"/>
    <lineage>
        <taxon>Bacteria</taxon>
        <taxon>Pseudomonadati</taxon>
        <taxon>Pseudomonadota</taxon>
        <taxon>Alphaproteobacteria</taxon>
        <taxon>Hyphomicrobiales</taxon>
        <taxon>Phyllobacteriaceae</taxon>
        <taxon>Mesorhizobium</taxon>
    </lineage>
</organism>
<proteinExistence type="predicted"/>
<gene>
    <name evidence="1" type="ORF">BAE39_23320</name>
</gene>
<name>A0A1A5HU90_RHILI</name>
<reference evidence="2" key="1">
    <citation type="submission" date="2016-06" db="EMBL/GenBank/DDBJ databases">
        <title>NZP2037 Pacbio-Illumina hybrid assembly.</title>
        <authorList>
            <person name="Ramsay J.P."/>
        </authorList>
    </citation>
    <scope>NUCLEOTIDE SEQUENCE [LARGE SCALE GENOMIC DNA]</scope>
    <source>
        <strain evidence="2">R7ANS::ICEMlSym2042</strain>
    </source>
</reference>
<dbReference type="EMBL" id="LZTJ01000033">
    <property type="protein sequence ID" value="OBP70529.1"/>
    <property type="molecule type" value="Genomic_DNA"/>
</dbReference>
<comment type="caution">
    <text evidence="1">The sequence shown here is derived from an EMBL/GenBank/DDBJ whole genome shotgun (WGS) entry which is preliminary data.</text>
</comment>